<proteinExistence type="predicted"/>
<name>A0A8D8XDD0_9HEMI</name>
<keyword evidence="1" id="KW-0812">Transmembrane</keyword>
<accession>A0A8D8XDD0</accession>
<sequence>MLDTWLPLPEPAVTGGSETVERGEWADLNSKKLTVTVRKTKSFIKIYISVTVDKGKITYVSTCVRVRFSVRICVRVLMRVCVRICVRVSVLMRVCMFIFIFRVRVLVPL</sequence>
<keyword evidence="1" id="KW-1133">Transmembrane helix</keyword>
<dbReference type="AlphaFoldDB" id="A0A8D8XDD0"/>
<dbReference type="EMBL" id="HBUF01297733">
    <property type="protein sequence ID" value="CAG6690470.1"/>
    <property type="molecule type" value="Transcribed_RNA"/>
</dbReference>
<feature type="transmembrane region" description="Helical" evidence="1">
    <location>
        <begin position="84"/>
        <end position="103"/>
    </location>
</feature>
<evidence type="ECO:0000313" key="2">
    <source>
        <dbReference type="EMBL" id="CAG6690470.1"/>
    </source>
</evidence>
<evidence type="ECO:0000256" key="1">
    <source>
        <dbReference type="SAM" id="Phobius"/>
    </source>
</evidence>
<keyword evidence="1" id="KW-0472">Membrane</keyword>
<dbReference type="EMBL" id="HBUF01297734">
    <property type="protein sequence ID" value="CAG6690473.1"/>
    <property type="molecule type" value="Transcribed_RNA"/>
</dbReference>
<reference evidence="2" key="1">
    <citation type="submission" date="2021-05" db="EMBL/GenBank/DDBJ databases">
        <authorList>
            <person name="Alioto T."/>
            <person name="Alioto T."/>
            <person name="Gomez Garrido J."/>
        </authorList>
    </citation>
    <scope>NUCLEOTIDE SEQUENCE</scope>
</reference>
<protein>
    <submittedName>
        <fullName evidence="2">Uncharacterized protein</fullName>
    </submittedName>
</protein>
<organism evidence="2">
    <name type="scientific">Cacopsylla melanoneura</name>
    <dbReference type="NCBI Taxonomy" id="428564"/>
    <lineage>
        <taxon>Eukaryota</taxon>
        <taxon>Metazoa</taxon>
        <taxon>Ecdysozoa</taxon>
        <taxon>Arthropoda</taxon>
        <taxon>Hexapoda</taxon>
        <taxon>Insecta</taxon>
        <taxon>Pterygota</taxon>
        <taxon>Neoptera</taxon>
        <taxon>Paraneoptera</taxon>
        <taxon>Hemiptera</taxon>
        <taxon>Sternorrhyncha</taxon>
        <taxon>Psylloidea</taxon>
        <taxon>Psyllidae</taxon>
        <taxon>Psyllinae</taxon>
        <taxon>Cacopsylla</taxon>
    </lineage>
</organism>